<reference evidence="2" key="1">
    <citation type="submission" date="2021-11" db="EMBL/GenBank/DDBJ databases">
        <title>Draft genome sequence of Alcaligenes endophyticus type strain CCUG 75668T.</title>
        <authorList>
            <person name="Salva-Serra F."/>
            <person name="Duran R.E."/>
            <person name="Seeger M."/>
            <person name="Moore E.R.B."/>
            <person name="Jaen-Luchoro D."/>
        </authorList>
    </citation>
    <scope>NUCLEOTIDE SEQUENCE</scope>
    <source>
        <strain evidence="2">CCUG 75668</strain>
    </source>
</reference>
<protein>
    <recommendedName>
        <fullName evidence="1">Uroporphyrinogen decarboxylase (URO-D) domain-containing protein</fullName>
    </recommendedName>
</protein>
<evidence type="ECO:0000313" key="3">
    <source>
        <dbReference type="Proteomes" id="UP001168613"/>
    </source>
</evidence>
<dbReference type="InterPro" id="IPR038071">
    <property type="entry name" value="UROD/MetE-like_sf"/>
</dbReference>
<dbReference type="Gene3D" id="3.20.20.210">
    <property type="match status" value="1"/>
</dbReference>
<keyword evidence="3" id="KW-1185">Reference proteome</keyword>
<sequence>MNKKERFMAAVSGANVDRPPVTAWVHFQSDHLDSKRTADLHSQFMQAYDWDVLKVMNDYRYPVPAHVNTLDSAESLKAYRRLDMNEEPFQLQFDVLRLLREQLGPDTPMLDTVFEPYQQIVRNVGFSQAENFFAQESAALEAIEHVTETTCEYVRAVKAMGVEGIFLSINGAIPEHRPRGVTEERHEKFQKPFAIRVLEAAEGMVRVLHVHGDHLLMDRAWDYPCEVLSVSDRLASNPSLTQLRQHTDKCLMGGVDETRIQERSLPDVKAEVDDILAQVGRDRLIIAPGCTIPSFTPMRNLNYLREYTKAV</sequence>
<dbReference type="Pfam" id="PF01208">
    <property type="entry name" value="URO-D"/>
    <property type="match status" value="1"/>
</dbReference>
<feature type="domain" description="Uroporphyrinogen decarboxylase (URO-D)" evidence="1">
    <location>
        <begin position="64"/>
        <end position="309"/>
    </location>
</feature>
<dbReference type="PANTHER" id="PTHR47099:SF1">
    <property type="entry name" value="METHYLCOBAMIDE:COM METHYLTRANSFERASE MTBA"/>
    <property type="match status" value="1"/>
</dbReference>
<accession>A0ABT8EHJ9</accession>
<proteinExistence type="predicted"/>
<dbReference type="InterPro" id="IPR000257">
    <property type="entry name" value="Uroporphyrinogen_deCOase"/>
</dbReference>
<name>A0ABT8EHJ9_9BURK</name>
<dbReference type="Proteomes" id="UP001168613">
    <property type="component" value="Unassembled WGS sequence"/>
</dbReference>
<evidence type="ECO:0000259" key="1">
    <source>
        <dbReference type="Pfam" id="PF01208"/>
    </source>
</evidence>
<gene>
    <name evidence="2" type="ORF">LMS43_05470</name>
</gene>
<dbReference type="InterPro" id="IPR052024">
    <property type="entry name" value="Methanogen_methyltrans"/>
</dbReference>
<comment type="caution">
    <text evidence="2">The sequence shown here is derived from an EMBL/GenBank/DDBJ whole genome shotgun (WGS) entry which is preliminary data.</text>
</comment>
<dbReference type="RefSeq" id="WP_266124444.1">
    <property type="nucleotide sequence ID" value="NZ_JAJHNU010000001.1"/>
</dbReference>
<dbReference type="SUPFAM" id="SSF51726">
    <property type="entry name" value="UROD/MetE-like"/>
    <property type="match status" value="1"/>
</dbReference>
<evidence type="ECO:0000313" key="2">
    <source>
        <dbReference type="EMBL" id="MDN4120730.1"/>
    </source>
</evidence>
<dbReference type="PANTHER" id="PTHR47099">
    <property type="entry name" value="METHYLCOBAMIDE:COM METHYLTRANSFERASE MTBA"/>
    <property type="match status" value="1"/>
</dbReference>
<organism evidence="2 3">
    <name type="scientific">Alcaligenes endophyticus</name>
    <dbReference type="NCBI Taxonomy" id="1929088"/>
    <lineage>
        <taxon>Bacteria</taxon>
        <taxon>Pseudomonadati</taxon>
        <taxon>Pseudomonadota</taxon>
        <taxon>Betaproteobacteria</taxon>
        <taxon>Burkholderiales</taxon>
        <taxon>Alcaligenaceae</taxon>
        <taxon>Alcaligenes</taxon>
    </lineage>
</organism>
<dbReference type="EMBL" id="JAJHNU010000001">
    <property type="protein sequence ID" value="MDN4120730.1"/>
    <property type="molecule type" value="Genomic_DNA"/>
</dbReference>